<gene>
    <name evidence="6" type="ORF">HGRIS_013648</name>
</gene>
<organism evidence="6 7">
    <name type="scientific">Hohenbuehelia grisea</name>
    <dbReference type="NCBI Taxonomy" id="104357"/>
    <lineage>
        <taxon>Eukaryota</taxon>
        <taxon>Fungi</taxon>
        <taxon>Dikarya</taxon>
        <taxon>Basidiomycota</taxon>
        <taxon>Agaricomycotina</taxon>
        <taxon>Agaricomycetes</taxon>
        <taxon>Agaricomycetidae</taxon>
        <taxon>Agaricales</taxon>
        <taxon>Pleurotineae</taxon>
        <taxon>Pleurotaceae</taxon>
        <taxon>Hohenbuehelia</taxon>
    </lineage>
</organism>
<dbReference type="InterPro" id="IPR041516">
    <property type="entry name" value="LACTB2_WH"/>
</dbReference>
<dbReference type="InterPro" id="IPR036388">
    <property type="entry name" value="WH-like_DNA-bd_sf"/>
</dbReference>
<dbReference type="SMART" id="SM00849">
    <property type="entry name" value="Lactamase_B"/>
    <property type="match status" value="1"/>
</dbReference>
<dbReference type="Pfam" id="PF00753">
    <property type="entry name" value="Lactamase_B"/>
    <property type="match status" value="1"/>
</dbReference>
<evidence type="ECO:0000256" key="4">
    <source>
        <dbReference type="ARBA" id="ARBA00022833"/>
    </source>
</evidence>
<keyword evidence="7" id="KW-1185">Reference proteome</keyword>
<protein>
    <recommendedName>
        <fullName evidence="5">Metallo-beta-lactamase domain-containing protein</fullName>
    </recommendedName>
</protein>
<name>A0ABR3IW07_9AGAR</name>
<dbReference type="InterPro" id="IPR036866">
    <property type="entry name" value="RibonucZ/Hydroxyglut_hydro"/>
</dbReference>
<proteinExistence type="inferred from homology"/>
<evidence type="ECO:0000256" key="2">
    <source>
        <dbReference type="ARBA" id="ARBA00022723"/>
    </source>
</evidence>
<comment type="similarity">
    <text evidence="1">Belongs to the metallo-beta-lactamase superfamily. Glyoxalase II family.</text>
</comment>
<dbReference type="EMBL" id="JASNQZ010000015">
    <property type="protein sequence ID" value="KAL0947555.1"/>
    <property type="molecule type" value="Genomic_DNA"/>
</dbReference>
<dbReference type="PANTHER" id="PTHR23131">
    <property type="entry name" value="ENDORIBONUCLEASE LACTB2"/>
    <property type="match status" value="1"/>
</dbReference>
<dbReference type="PANTHER" id="PTHR23131:SF0">
    <property type="entry name" value="ENDORIBONUCLEASE LACTB2"/>
    <property type="match status" value="1"/>
</dbReference>
<dbReference type="Gene3D" id="1.10.10.10">
    <property type="entry name" value="Winged helix-like DNA-binding domain superfamily/Winged helix DNA-binding domain"/>
    <property type="match status" value="1"/>
</dbReference>
<evidence type="ECO:0000256" key="1">
    <source>
        <dbReference type="ARBA" id="ARBA00006759"/>
    </source>
</evidence>
<dbReference type="SUPFAM" id="SSF56281">
    <property type="entry name" value="Metallo-hydrolase/oxidoreductase"/>
    <property type="match status" value="1"/>
</dbReference>
<accession>A0ABR3IW07</accession>
<keyword evidence="3" id="KW-0378">Hydrolase</keyword>
<sequence>MEKLEVLPSVSRLSERVVRILGQNPGKFTLQGTNTYLVGARNPYTLIDTGEGREEYIPVLEATLRDIAKPVNPEEPDISDIVISHWHHDHVGGLPTVLALLKKLWTERNSATPFKPPRIHKFPLPPSSDESPFTRNTIPDLVKSIDPALYTSADNGDVFHALSHSQILSAPSTSLHVLHAPGHTEDLVCLYIPEDKAVYTSDNVLGQGTAVFEDLSKYISSLQSLLDFGKQPGNEFAILYPGHGPVVNDGADLISTYIKHRLEREEQVLQVLKASAAEASAAPTTTWTIVSIIYASYPESLWLPAAHSVSLHMEKLVKDGRVKKLGGEGKDTAWQLIDG</sequence>
<dbReference type="Pfam" id="PF17778">
    <property type="entry name" value="WHD_BLACT"/>
    <property type="match status" value="1"/>
</dbReference>
<keyword evidence="2" id="KW-0479">Metal-binding</keyword>
<evidence type="ECO:0000256" key="3">
    <source>
        <dbReference type="ARBA" id="ARBA00022801"/>
    </source>
</evidence>
<comment type="caution">
    <text evidence="6">The sequence shown here is derived from an EMBL/GenBank/DDBJ whole genome shotgun (WGS) entry which is preliminary data.</text>
</comment>
<dbReference type="InterPro" id="IPR001279">
    <property type="entry name" value="Metallo-B-lactamas"/>
</dbReference>
<evidence type="ECO:0000259" key="5">
    <source>
        <dbReference type="SMART" id="SM00849"/>
    </source>
</evidence>
<evidence type="ECO:0000313" key="7">
    <source>
        <dbReference type="Proteomes" id="UP001556367"/>
    </source>
</evidence>
<keyword evidence="4" id="KW-0862">Zinc</keyword>
<evidence type="ECO:0000313" key="6">
    <source>
        <dbReference type="EMBL" id="KAL0947555.1"/>
    </source>
</evidence>
<dbReference type="InterPro" id="IPR047921">
    <property type="entry name" value="LACTB2-like_MBL-fold"/>
</dbReference>
<feature type="domain" description="Metallo-beta-lactamase" evidence="5">
    <location>
        <begin position="32"/>
        <end position="243"/>
    </location>
</feature>
<dbReference type="CDD" id="cd07722">
    <property type="entry name" value="LACTB2-like_MBL-fold"/>
    <property type="match status" value="1"/>
</dbReference>
<dbReference type="Gene3D" id="3.60.15.10">
    <property type="entry name" value="Ribonuclease Z/Hydroxyacylglutathione hydrolase-like"/>
    <property type="match status" value="1"/>
</dbReference>
<reference evidence="7" key="1">
    <citation type="submission" date="2024-06" db="EMBL/GenBank/DDBJ databases">
        <title>Multi-omics analyses provide insights into the biosynthesis of the anticancer antibiotic pleurotin in Hohenbuehelia grisea.</title>
        <authorList>
            <person name="Weaver J.A."/>
            <person name="Alberti F."/>
        </authorList>
    </citation>
    <scope>NUCLEOTIDE SEQUENCE [LARGE SCALE GENOMIC DNA]</scope>
    <source>
        <strain evidence="7">T-177</strain>
    </source>
</reference>
<dbReference type="InterPro" id="IPR050662">
    <property type="entry name" value="Sec-metab_biosynth-thioest"/>
</dbReference>
<dbReference type="Proteomes" id="UP001556367">
    <property type="component" value="Unassembled WGS sequence"/>
</dbReference>